<feature type="non-terminal residue" evidence="2">
    <location>
        <position position="598"/>
    </location>
</feature>
<accession>A0AAV9G9B1</accession>
<comment type="caution">
    <text evidence="2">The sequence shown here is derived from an EMBL/GenBank/DDBJ whole genome shotgun (WGS) entry which is preliminary data.</text>
</comment>
<dbReference type="AlphaFoldDB" id="A0AAV9G9B1"/>
<protein>
    <recommendedName>
        <fullName evidence="4">C2H2-type domain-containing protein</fullName>
    </recommendedName>
</protein>
<proteinExistence type="predicted"/>
<evidence type="ECO:0000256" key="1">
    <source>
        <dbReference type="SAM" id="MobiDB-lite"/>
    </source>
</evidence>
<keyword evidence="3" id="KW-1185">Reference proteome</keyword>
<sequence length="598" mass="67326">MAVPHEIFDATVSCRKSLVECQSIKPLKDHGWAENRLADFDLWAAGVGASAKQRASLDWRLYFQPQARIVVTNLLVTLREFIQQCRVLGCDDGTTDEQTTTDQHDSWVEDVPGFSPAAVAGHCAGDKSRAPLSDGESDDSCSSSSSRSASDNGIQTTALLELMRHTEDLLDQLIRLGLAIRRSGTNARLRKADSTFDENNYADLRRFLSLALLLEREDKKLEEKDKKLEERDKKSDLKFDETTNWGYNELTPQQKHLVIANLRRRHRFAYARRHQKKLQESLNIESVQEAECGGGPPVEVARPRKVREESNDREKPKELGRSEAPTDAGLTTTTASAADGDVLNHSHALSHTESRVSITTAKVSYPAPPPISGGMQSFKCPCCHQVLPIMFKERERWRKHLAEDILPYTCPFSDCPESNIFFATRQPWRDHIHEAHGGQQHWKCLACQDAITYPTLEEFSAHTRACHSDVIDEEKLSTIQELCRTTDPNALLEHIGDCIHQFSLKSLPWATSSNSDTFYCPPEIQQSVSAWLDKLMLSHPQEDALDPIFLEFLAPPTPRDEQFFRNEYFAESPNDSHVVERGPAPSMDGDLPAAYFSS</sequence>
<reference evidence="2" key="2">
    <citation type="submission" date="2023-05" db="EMBL/GenBank/DDBJ databases">
        <authorList>
            <consortium name="Lawrence Berkeley National Laboratory"/>
            <person name="Steindorff A."/>
            <person name="Hensen N."/>
            <person name="Bonometti L."/>
            <person name="Westerberg I."/>
            <person name="Brannstrom I.O."/>
            <person name="Guillou S."/>
            <person name="Cros-Aarteil S."/>
            <person name="Calhoun S."/>
            <person name="Haridas S."/>
            <person name="Kuo A."/>
            <person name="Mondo S."/>
            <person name="Pangilinan J."/>
            <person name="Riley R."/>
            <person name="Labutti K."/>
            <person name="Andreopoulos B."/>
            <person name="Lipzen A."/>
            <person name="Chen C."/>
            <person name="Yanf M."/>
            <person name="Daum C."/>
            <person name="Ng V."/>
            <person name="Clum A."/>
            <person name="Ohm R."/>
            <person name="Martin F."/>
            <person name="Silar P."/>
            <person name="Natvig D."/>
            <person name="Lalanne C."/>
            <person name="Gautier V."/>
            <person name="Ament-Velasquez S.L."/>
            <person name="Kruys A."/>
            <person name="Hutchinson M.I."/>
            <person name="Powell A.J."/>
            <person name="Barry K."/>
            <person name="Miller A.N."/>
            <person name="Grigoriev I.V."/>
            <person name="Debuchy R."/>
            <person name="Gladieux P."/>
            <person name="Thoren M.H."/>
            <person name="Johannesson H."/>
        </authorList>
    </citation>
    <scope>NUCLEOTIDE SEQUENCE</scope>
    <source>
        <strain evidence="2">PSN243</strain>
    </source>
</reference>
<dbReference type="Proteomes" id="UP001321760">
    <property type="component" value="Unassembled WGS sequence"/>
</dbReference>
<feature type="region of interest" description="Disordered" evidence="1">
    <location>
        <begin position="574"/>
        <end position="598"/>
    </location>
</feature>
<dbReference type="EMBL" id="MU865973">
    <property type="protein sequence ID" value="KAK4444752.1"/>
    <property type="molecule type" value="Genomic_DNA"/>
</dbReference>
<evidence type="ECO:0000313" key="3">
    <source>
        <dbReference type="Proteomes" id="UP001321760"/>
    </source>
</evidence>
<gene>
    <name evidence="2" type="ORF">QBC34DRAFT_334438</name>
</gene>
<name>A0AAV9G9B1_9PEZI</name>
<reference evidence="2" key="1">
    <citation type="journal article" date="2023" name="Mol. Phylogenet. Evol.">
        <title>Genome-scale phylogeny and comparative genomics of the fungal order Sordariales.</title>
        <authorList>
            <person name="Hensen N."/>
            <person name="Bonometti L."/>
            <person name="Westerberg I."/>
            <person name="Brannstrom I.O."/>
            <person name="Guillou S."/>
            <person name="Cros-Aarteil S."/>
            <person name="Calhoun S."/>
            <person name="Haridas S."/>
            <person name="Kuo A."/>
            <person name="Mondo S."/>
            <person name="Pangilinan J."/>
            <person name="Riley R."/>
            <person name="LaButti K."/>
            <person name="Andreopoulos B."/>
            <person name="Lipzen A."/>
            <person name="Chen C."/>
            <person name="Yan M."/>
            <person name="Daum C."/>
            <person name="Ng V."/>
            <person name="Clum A."/>
            <person name="Steindorff A."/>
            <person name="Ohm R.A."/>
            <person name="Martin F."/>
            <person name="Silar P."/>
            <person name="Natvig D.O."/>
            <person name="Lalanne C."/>
            <person name="Gautier V."/>
            <person name="Ament-Velasquez S.L."/>
            <person name="Kruys A."/>
            <person name="Hutchinson M.I."/>
            <person name="Powell A.J."/>
            <person name="Barry K."/>
            <person name="Miller A.N."/>
            <person name="Grigoriev I.V."/>
            <person name="Debuchy R."/>
            <person name="Gladieux P."/>
            <person name="Hiltunen Thoren M."/>
            <person name="Johannesson H."/>
        </authorList>
    </citation>
    <scope>NUCLEOTIDE SEQUENCE</scope>
    <source>
        <strain evidence="2">PSN243</strain>
    </source>
</reference>
<feature type="region of interest" description="Disordered" evidence="1">
    <location>
        <begin position="125"/>
        <end position="152"/>
    </location>
</feature>
<feature type="compositionally biased region" description="Basic and acidic residues" evidence="1">
    <location>
        <begin position="306"/>
        <end position="321"/>
    </location>
</feature>
<organism evidence="2 3">
    <name type="scientific">Podospora aff. communis PSN243</name>
    <dbReference type="NCBI Taxonomy" id="3040156"/>
    <lineage>
        <taxon>Eukaryota</taxon>
        <taxon>Fungi</taxon>
        <taxon>Dikarya</taxon>
        <taxon>Ascomycota</taxon>
        <taxon>Pezizomycotina</taxon>
        <taxon>Sordariomycetes</taxon>
        <taxon>Sordariomycetidae</taxon>
        <taxon>Sordariales</taxon>
        <taxon>Podosporaceae</taxon>
        <taxon>Podospora</taxon>
    </lineage>
</organism>
<dbReference type="PANTHER" id="PTHR35391:SF5">
    <property type="entry name" value="DUF6590 DOMAIN-CONTAINING PROTEIN"/>
    <property type="match status" value="1"/>
</dbReference>
<evidence type="ECO:0000313" key="2">
    <source>
        <dbReference type="EMBL" id="KAK4444752.1"/>
    </source>
</evidence>
<evidence type="ECO:0008006" key="4">
    <source>
        <dbReference type="Google" id="ProtNLM"/>
    </source>
</evidence>
<feature type="region of interest" description="Disordered" evidence="1">
    <location>
        <begin position="288"/>
        <end position="339"/>
    </location>
</feature>
<feature type="compositionally biased region" description="Low complexity" evidence="1">
    <location>
        <begin position="140"/>
        <end position="151"/>
    </location>
</feature>
<dbReference type="PANTHER" id="PTHR35391">
    <property type="entry name" value="C2H2-TYPE DOMAIN-CONTAINING PROTEIN-RELATED"/>
    <property type="match status" value="1"/>
</dbReference>